<organism evidence="1 2">
    <name type="scientific">Streptacidiphilus cavernicola</name>
    <dbReference type="NCBI Taxonomy" id="3342716"/>
    <lineage>
        <taxon>Bacteria</taxon>
        <taxon>Bacillati</taxon>
        <taxon>Actinomycetota</taxon>
        <taxon>Actinomycetes</taxon>
        <taxon>Kitasatosporales</taxon>
        <taxon>Streptomycetaceae</taxon>
        <taxon>Streptacidiphilus</taxon>
    </lineage>
</organism>
<gene>
    <name evidence="1" type="ORF">ACEZDE_16095</name>
</gene>
<comment type="caution">
    <text evidence="1">The sequence shown here is derived from an EMBL/GenBank/DDBJ whole genome shotgun (WGS) entry which is preliminary data.</text>
</comment>
<reference evidence="1 2" key="1">
    <citation type="submission" date="2024-09" db="EMBL/GenBank/DDBJ databases">
        <authorList>
            <person name="Lee S.D."/>
        </authorList>
    </citation>
    <scope>NUCLEOTIDE SEQUENCE [LARGE SCALE GENOMIC DNA]</scope>
    <source>
        <strain evidence="1 2">N8-3</strain>
    </source>
</reference>
<sequence length="84" mass="9214">MLIPVVGEPEVHAYRVAPMRSGQEKSLSGSPVAAKQPSITRGLYWSILSLRLTARVIWLRSAAGLPMPRLTSDQMPSIGFRPEV</sequence>
<dbReference type="EMBL" id="JBHFAB010000010">
    <property type="protein sequence ID" value="MFC1418155.1"/>
    <property type="molecule type" value="Genomic_DNA"/>
</dbReference>
<protein>
    <submittedName>
        <fullName evidence="1">Uncharacterized protein</fullName>
    </submittedName>
</protein>
<name>A0ABV6VWJ7_9ACTN</name>
<accession>A0ABV6VWJ7</accession>
<evidence type="ECO:0000313" key="2">
    <source>
        <dbReference type="Proteomes" id="UP001592531"/>
    </source>
</evidence>
<proteinExistence type="predicted"/>
<dbReference type="RefSeq" id="WP_380536919.1">
    <property type="nucleotide sequence ID" value="NZ_JBHFAB010000010.1"/>
</dbReference>
<evidence type="ECO:0000313" key="1">
    <source>
        <dbReference type="EMBL" id="MFC1418155.1"/>
    </source>
</evidence>
<dbReference type="Proteomes" id="UP001592531">
    <property type="component" value="Unassembled WGS sequence"/>
</dbReference>
<keyword evidence="2" id="KW-1185">Reference proteome</keyword>